<dbReference type="PANTHER" id="PTHR37423:SF2">
    <property type="entry name" value="MEMBRANE-BOUND LYTIC MUREIN TRANSGLYCOSYLASE C"/>
    <property type="match status" value="1"/>
</dbReference>
<name>E6PHJ3_9ZZZZ</name>
<dbReference type="GO" id="GO:0000270">
    <property type="term" value="P:peptidoglycan metabolic process"/>
    <property type="evidence" value="ECO:0007669"/>
    <property type="project" value="InterPro"/>
</dbReference>
<dbReference type="PROSITE" id="PS00922">
    <property type="entry name" value="TRANSGLYCOSYLASE"/>
    <property type="match status" value="1"/>
</dbReference>
<dbReference type="AlphaFoldDB" id="E6PHJ3"/>
<organism evidence="2">
    <name type="scientific">mine drainage metagenome</name>
    <dbReference type="NCBI Taxonomy" id="410659"/>
    <lineage>
        <taxon>unclassified sequences</taxon>
        <taxon>metagenomes</taxon>
        <taxon>ecological metagenomes</taxon>
    </lineage>
</organism>
<comment type="caution">
    <text evidence="2">The sequence shown here is derived from an EMBL/GenBank/DDBJ whole genome shotgun (WGS) entry which is preliminary data.</text>
</comment>
<dbReference type="SUPFAM" id="SSF53955">
    <property type="entry name" value="Lysozyme-like"/>
    <property type="match status" value="1"/>
</dbReference>
<proteinExistence type="predicted"/>
<dbReference type="GO" id="GO:0016020">
    <property type="term" value="C:membrane"/>
    <property type="evidence" value="ECO:0007669"/>
    <property type="project" value="InterPro"/>
</dbReference>
<accession>E6PHJ3</accession>
<evidence type="ECO:0000313" key="2">
    <source>
        <dbReference type="EMBL" id="CBH75931.1"/>
    </source>
</evidence>
<dbReference type="Gene3D" id="1.10.530.10">
    <property type="match status" value="1"/>
</dbReference>
<dbReference type="GO" id="GO:0008933">
    <property type="term" value="F:peptidoglycan lytic transglycosylase activity"/>
    <property type="evidence" value="ECO:0007669"/>
    <property type="project" value="InterPro"/>
</dbReference>
<dbReference type="InterPro" id="IPR000189">
    <property type="entry name" value="Transglyc_AS"/>
</dbReference>
<dbReference type="InterPro" id="IPR008258">
    <property type="entry name" value="Transglycosylase_SLT_dom_1"/>
</dbReference>
<dbReference type="PANTHER" id="PTHR37423">
    <property type="entry name" value="SOLUBLE LYTIC MUREIN TRANSGLYCOSYLASE-RELATED"/>
    <property type="match status" value="1"/>
</dbReference>
<dbReference type="InterPro" id="IPR023346">
    <property type="entry name" value="Lysozyme-like_dom_sf"/>
</dbReference>
<gene>
    <name evidence="2" type="ORF">CARN1_1098</name>
</gene>
<protein>
    <submittedName>
        <fullName evidence="2">Lytic transglycosylase (Modular protein)</fullName>
    </submittedName>
</protein>
<dbReference type="Pfam" id="PF01464">
    <property type="entry name" value="SLT"/>
    <property type="match status" value="1"/>
</dbReference>
<dbReference type="EMBL" id="CABL01000017">
    <property type="protein sequence ID" value="CBH75931.1"/>
    <property type="molecule type" value="Genomic_DNA"/>
</dbReference>
<evidence type="ECO:0000259" key="1">
    <source>
        <dbReference type="Pfam" id="PF01464"/>
    </source>
</evidence>
<sequence>MNVGIFSDIASVQQRIASIVGAAQPAAPVAPPVTPAASAGTGVDGLPMLSPGSGPFAALVQAALEGQGGASVAGIGALAAANASAPAPVPPAQISALAQGQGSIWGVDPKLITAVIANESGFNANATSKVGAQGLMQLMPATARSLGVSDPFDPAQNVAGGTRYLRGLLDRFHGDSKLAVAAYNAGPGAVERYGGVPPYPETQNYVQNVLSSYQRYQEQGLPGQTP</sequence>
<feature type="domain" description="Transglycosylase SLT" evidence="1">
    <location>
        <begin position="100"/>
        <end position="195"/>
    </location>
</feature>
<dbReference type="CDD" id="cd00254">
    <property type="entry name" value="LT-like"/>
    <property type="match status" value="1"/>
</dbReference>
<reference evidence="2" key="1">
    <citation type="submission" date="2009-10" db="EMBL/GenBank/DDBJ databases">
        <title>Diversity of trophic interactions inside an arsenic-rich microbial ecosystem.</title>
        <authorList>
            <person name="Bertin P.N."/>
            <person name="Heinrich-Salmeron A."/>
            <person name="Pelletier E."/>
            <person name="Goulhen-Chollet F."/>
            <person name="Arsene-Ploetze F."/>
            <person name="Gallien S."/>
            <person name="Calteau A."/>
            <person name="Vallenet D."/>
            <person name="Casiot C."/>
            <person name="Chane-Woon-Ming B."/>
            <person name="Giloteaux L."/>
            <person name="Barakat M."/>
            <person name="Bonnefoy V."/>
            <person name="Bruneel O."/>
            <person name="Chandler M."/>
            <person name="Cleiss J."/>
            <person name="Duran R."/>
            <person name="Elbaz-Poulichet F."/>
            <person name="Fonknechten N."/>
            <person name="Lauga B."/>
            <person name="Mornico D."/>
            <person name="Ortet P."/>
            <person name="Schaeffer C."/>
            <person name="Siguier P."/>
            <person name="Alexander Thil Smith A."/>
            <person name="Van Dorsselaer A."/>
            <person name="Weissenbach J."/>
            <person name="Medigue C."/>
            <person name="Le Paslier D."/>
        </authorList>
    </citation>
    <scope>NUCLEOTIDE SEQUENCE</scope>
</reference>